<evidence type="ECO:0000313" key="3">
    <source>
        <dbReference type="Proteomes" id="UP000828390"/>
    </source>
</evidence>
<evidence type="ECO:0000259" key="1">
    <source>
        <dbReference type="Pfam" id="PF20266"/>
    </source>
</evidence>
<dbReference type="Pfam" id="PF20266">
    <property type="entry name" value="Mab-21_C"/>
    <property type="match status" value="1"/>
</dbReference>
<feature type="domain" description="Mab-21-like HhH/H2TH-like" evidence="1">
    <location>
        <begin position="320"/>
        <end position="399"/>
    </location>
</feature>
<dbReference type="PANTHER" id="PTHR10656">
    <property type="entry name" value="CELL FATE DETERMINING PROTEIN MAB21-RELATED"/>
    <property type="match status" value="1"/>
</dbReference>
<name>A0A9D4G8P3_DREPO</name>
<protein>
    <recommendedName>
        <fullName evidence="1">Mab-21-like HhH/H2TH-like domain-containing protein</fullName>
    </recommendedName>
</protein>
<dbReference type="AlphaFoldDB" id="A0A9D4G8P3"/>
<accession>A0A9D4G8P3</accession>
<reference evidence="2" key="2">
    <citation type="submission" date="2020-11" db="EMBL/GenBank/DDBJ databases">
        <authorList>
            <person name="McCartney M.A."/>
            <person name="Auch B."/>
            <person name="Kono T."/>
            <person name="Mallez S."/>
            <person name="Becker A."/>
            <person name="Gohl D.M."/>
            <person name="Silverstein K.A.T."/>
            <person name="Koren S."/>
            <person name="Bechman K.B."/>
            <person name="Herman A."/>
            <person name="Abrahante J.E."/>
            <person name="Garbe J."/>
        </authorList>
    </citation>
    <scope>NUCLEOTIDE SEQUENCE</scope>
    <source>
        <strain evidence="2">Duluth1</strain>
        <tissue evidence="2">Whole animal</tissue>
    </source>
</reference>
<dbReference type="EMBL" id="JAIWYP010000006">
    <property type="protein sequence ID" value="KAH3812513.1"/>
    <property type="molecule type" value="Genomic_DNA"/>
</dbReference>
<reference evidence="2" key="1">
    <citation type="journal article" date="2019" name="bioRxiv">
        <title>The Genome of the Zebra Mussel, Dreissena polymorpha: A Resource for Invasive Species Research.</title>
        <authorList>
            <person name="McCartney M.A."/>
            <person name="Auch B."/>
            <person name="Kono T."/>
            <person name="Mallez S."/>
            <person name="Zhang Y."/>
            <person name="Obille A."/>
            <person name="Becker A."/>
            <person name="Abrahante J.E."/>
            <person name="Garbe J."/>
            <person name="Badalamenti J.P."/>
            <person name="Herman A."/>
            <person name="Mangelson H."/>
            <person name="Liachko I."/>
            <person name="Sullivan S."/>
            <person name="Sone E.D."/>
            <person name="Koren S."/>
            <person name="Silverstein K.A.T."/>
            <person name="Beckman K.B."/>
            <person name="Gohl D.M."/>
        </authorList>
    </citation>
    <scope>NUCLEOTIDE SEQUENCE</scope>
    <source>
        <strain evidence="2">Duluth1</strain>
        <tissue evidence="2">Whole animal</tissue>
    </source>
</reference>
<keyword evidence="3" id="KW-1185">Reference proteome</keyword>
<comment type="caution">
    <text evidence="2">The sequence shown here is derived from an EMBL/GenBank/DDBJ whole genome shotgun (WGS) entry which is preliminary data.</text>
</comment>
<dbReference type="SMART" id="SM01265">
    <property type="entry name" value="Mab-21"/>
    <property type="match status" value="1"/>
</dbReference>
<dbReference type="InterPro" id="IPR024810">
    <property type="entry name" value="MAB21L/cGLR"/>
</dbReference>
<sequence>MEGEPDTINNAVHCLTSMPESLHETGTHNKVRFPSSELNLGAKRVFINVDPPRRSNTRWDQHLVKNLLTPEYFPALSIRISDVLDDIGAGKCFVMERRDTYLRREHMMTIAQQLLGKDQECFHFGSQSEGTTTPGLNSDVDALFSDKRMNIMTGWRDWEAGMDNLLMLRDDITPPQQYLLQVIKRYTPEEVTRIDDDRFVKKDSGQVLFSSERWKQEIAQDASKFGEVTTNGPSVSCVSNWDVVMAFPVCKPLPEIQHWIDRCRGRHWPHNQIIEASRKAPCFMVPAGHPDSEYKREEWRLSPNLIERMLMFSFNMTQIKCYIVLKFIKKSLFGDFITSFHCKTLVFYTIERAHPSLWKENNLMFLLLLCLKVLRTWLRLGFFPHYIIEGVNLFDGKLSFVQQRHLLQYVNYLIKNDLQDLFHIDIDNLGRRLQACCIHRIRQGVDGELGGVVLRYSISLLLKYGYLGTLRNRMNDIMYKIQSSNSTFKQCLQNKLRTDAQFYTNAELETVAFDVINHLYIVQNAVQSAKCLRLPNPAFSKIIRRFKFCLSTDIASNRLKLASMLYCFGHLHAAVRVLGDVEKRYHSKVKAVCGVRQVEGEGDLQVFADMMSDNIHNLTFSVLSEPPFAFCVRFIRHEAHCAPYILWFEMNRSMTEEEVAQRSHWEKTWMDNAEVDARPFLYYLQYITYKGLGERTKQLHALNILGSYILDPRNSINLYHPETAYSLLGHCYEMEGDFENALYTTRCLRVVSIRTMLLTGTYSVCSAL</sequence>
<dbReference type="InterPro" id="IPR046906">
    <property type="entry name" value="Mab-21_HhH/H2TH-like"/>
</dbReference>
<gene>
    <name evidence="2" type="ORF">DPMN_140948</name>
</gene>
<organism evidence="2 3">
    <name type="scientific">Dreissena polymorpha</name>
    <name type="common">Zebra mussel</name>
    <name type="synonym">Mytilus polymorpha</name>
    <dbReference type="NCBI Taxonomy" id="45954"/>
    <lineage>
        <taxon>Eukaryota</taxon>
        <taxon>Metazoa</taxon>
        <taxon>Spiralia</taxon>
        <taxon>Lophotrochozoa</taxon>
        <taxon>Mollusca</taxon>
        <taxon>Bivalvia</taxon>
        <taxon>Autobranchia</taxon>
        <taxon>Heteroconchia</taxon>
        <taxon>Euheterodonta</taxon>
        <taxon>Imparidentia</taxon>
        <taxon>Neoheterodontei</taxon>
        <taxon>Myida</taxon>
        <taxon>Dreissenoidea</taxon>
        <taxon>Dreissenidae</taxon>
        <taxon>Dreissena</taxon>
    </lineage>
</organism>
<dbReference type="Gene3D" id="1.10.1410.40">
    <property type="match status" value="1"/>
</dbReference>
<dbReference type="Proteomes" id="UP000828390">
    <property type="component" value="Unassembled WGS sequence"/>
</dbReference>
<dbReference type="PANTHER" id="PTHR10656:SF69">
    <property type="entry name" value="MAB-21-LIKE HHH_H2TH-LIKE DOMAIN-CONTAINING PROTEIN"/>
    <property type="match status" value="1"/>
</dbReference>
<proteinExistence type="predicted"/>
<evidence type="ECO:0000313" key="2">
    <source>
        <dbReference type="EMBL" id="KAH3812513.1"/>
    </source>
</evidence>